<evidence type="ECO:0000313" key="3">
    <source>
        <dbReference type="Proteomes" id="UP000075920"/>
    </source>
</evidence>
<proteinExistence type="predicted"/>
<dbReference type="VEuPathDB" id="VectorBase:AMIN014482"/>
<sequence length="178" mass="18095">MPVTLKKVSSALSLPAGSGFTGISKTSPTTVSSLLSSGYSSSMITLAGSLQQSTCQRQATSLQALLEGRILATSRTVASLGLDSASVIHGKSAPKSDGERRRHHQPTVPDHAPSTTAQLAALALGTMDGSSSNQQPSSSHHHHHGGAGSNVQITNESNGSSSTVSAVPSSSSFIEYIG</sequence>
<reference evidence="2" key="2">
    <citation type="submission" date="2020-05" db="UniProtKB">
        <authorList>
            <consortium name="EnsemblMetazoa"/>
        </authorList>
    </citation>
    <scope>IDENTIFICATION</scope>
    <source>
        <strain evidence="2">MINIMUS1</strain>
    </source>
</reference>
<dbReference type="AlphaFoldDB" id="A0A182WP73"/>
<reference evidence="3" key="1">
    <citation type="submission" date="2013-03" db="EMBL/GenBank/DDBJ databases">
        <title>The Genome Sequence of Anopheles minimus MINIMUS1.</title>
        <authorList>
            <consortium name="The Broad Institute Genomics Platform"/>
            <person name="Neafsey D.E."/>
            <person name="Walton C."/>
            <person name="Walker B."/>
            <person name="Young S.K."/>
            <person name="Zeng Q."/>
            <person name="Gargeya S."/>
            <person name="Fitzgerald M."/>
            <person name="Haas B."/>
            <person name="Abouelleil A."/>
            <person name="Allen A.W."/>
            <person name="Alvarado L."/>
            <person name="Arachchi H.M."/>
            <person name="Berlin A.M."/>
            <person name="Chapman S.B."/>
            <person name="Gainer-Dewar J."/>
            <person name="Goldberg J."/>
            <person name="Griggs A."/>
            <person name="Gujja S."/>
            <person name="Hansen M."/>
            <person name="Howarth C."/>
            <person name="Imamovic A."/>
            <person name="Ireland A."/>
            <person name="Larimer J."/>
            <person name="McCowan C."/>
            <person name="Murphy C."/>
            <person name="Pearson M."/>
            <person name="Poon T.W."/>
            <person name="Priest M."/>
            <person name="Roberts A."/>
            <person name="Saif S."/>
            <person name="Shea T."/>
            <person name="Sisk P."/>
            <person name="Sykes S."/>
            <person name="Wortman J."/>
            <person name="Nusbaum C."/>
            <person name="Birren B."/>
        </authorList>
    </citation>
    <scope>NUCLEOTIDE SEQUENCE [LARGE SCALE GENOMIC DNA]</scope>
    <source>
        <strain evidence="3">MINIMUS1</strain>
    </source>
</reference>
<protein>
    <submittedName>
        <fullName evidence="2">Uncharacterized protein</fullName>
    </submittedName>
</protein>
<accession>A0A182WP73</accession>
<feature type="region of interest" description="Disordered" evidence="1">
    <location>
        <begin position="88"/>
        <end position="178"/>
    </location>
</feature>
<feature type="compositionally biased region" description="Low complexity" evidence="1">
    <location>
        <begin position="157"/>
        <end position="172"/>
    </location>
</feature>
<dbReference type="EnsemblMetazoa" id="AMIN014482-RA">
    <property type="protein sequence ID" value="AMIN014482-PA"/>
    <property type="gene ID" value="AMIN014482"/>
</dbReference>
<evidence type="ECO:0000313" key="2">
    <source>
        <dbReference type="EnsemblMetazoa" id="AMIN014482-PA"/>
    </source>
</evidence>
<feature type="compositionally biased region" description="Low complexity" evidence="1">
    <location>
        <begin position="119"/>
        <end position="138"/>
    </location>
</feature>
<evidence type="ECO:0000256" key="1">
    <source>
        <dbReference type="SAM" id="MobiDB-lite"/>
    </source>
</evidence>
<dbReference type="Proteomes" id="UP000075920">
    <property type="component" value="Unassembled WGS sequence"/>
</dbReference>
<organism evidence="2 3">
    <name type="scientific">Anopheles minimus</name>
    <dbReference type="NCBI Taxonomy" id="112268"/>
    <lineage>
        <taxon>Eukaryota</taxon>
        <taxon>Metazoa</taxon>
        <taxon>Ecdysozoa</taxon>
        <taxon>Arthropoda</taxon>
        <taxon>Hexapoda</taxon>
        <taxon>Insecta</taxon>
        <taxon>Pterygota</taxon>
        <taxon>Neoptera</taxon>
        <taxon>Endopterygota</taxon>
        <taxon>Diptera</taxon>
        <taxon>Nematocera</taxon>
        <taxon>Culicoidea</taxon>
        <taxon>Culicidae</taxon>
        <taxon>Anophelinae</taxon>
        <taxon>Anopheles</taxon>
    </lineage>
</organism>
<keyword evidence="3" id="KW-1185">Reference proteome</keyword>
<name>A0A182WP73_9DIPT</name>